<reference evidence="1" key="1">
    <citation type="submission" date="2019-10" db="EMBL/GenBank/DDBJ databases">
        <authorList>
            <person name="Zhang R."/>
            <person name="Pan Y."/>
            <person name="Wang J."/>
            <person name="Ma R."/>
            <person name="Yu S."/>
        </authorList>
    </citation>
    <scope>NUCLEOTIDE SEQUENCE</scope>
    <source>
        <strain evidence="1">LA-IB0</strain>
        <tissue evidence="1">Leaf</tissue>
    </source>
</reference>
<gene>
    <name evidence="1" type="ORF">BUALT_Bualt09G0083200</name>
</gene>
<accession>A0AAV6XBR6</accession>
<proteinExistence type="predicted"/>
<comment type="caution">
    <text evidence="1">The sequence shown here is derived from an EMBL/GenBank/DDBJ whole genome shotgun (WGS) entry which is preliminary data.</text>
</comment>
<dbReference type="AlphaFoldDB" id="A0AAV6XBR6"/>
<dbReference type="Proteomes" id="UP000826271">
    <property type="component" value="Unassembled WGS sequence"/>
</dbReference>
<dbReference type="EMBL" id="WHWC01000009">
    <property type="protein sequence ID" value="KAG8376628.1"/>
    <property type="molecule type" value="Genomic_DNA"/>
</dbReference>
<name>A0AAV6XBR6_9LAMI</name>
<protein>
    <submittedName>
        <fullName evidence="1">Uncharacterized protein</fullName>
    </submittedName>
</protein>
<organism evidence="1 2">
    <name type="scientific">Buddleja alternifolia</name>
    <dbReference type="NCBI Taxonomy" id="168488"/>
    <lineage>
        <taxon>Eukaryota</taxon>
        <taxon>Viridiplantae</taxon>
        <taxon>Streptophyta</taxon>
        <taxon>Embryophyta</taxon>
        <taxon>Tracheophyta</taxon>
        <taxon>Spermatophyta</taxon>
        <taxon>Magnoliopsida</taxon>
        <taxon>eudicotyledons</taxon>
        <taxon>Gunneridae</taxon>
        <taxon>Pentapetalae</taxon>
        <taxon>asterids</taxon>
        <taxon>lamiids</taxon>
        <taxon>Lamiales</taxon>
        <taxon>Scrophulariaceae</taxon>
        <taxon>Buddlejeae</taxon>
        <taxon>Buddleja</taxon>
    </lineage>
</organism>
<evidence type="ECO:0000313" key="2">
    <source>
        <dbReference type="Proteomes" id="UP000826271"/>
    </source>
</evidence>
<sequence length="110" mass="12942">MEPEMGFEIEGLGQLRGEEMVVRCEGLRWFTRFVFKSNDEESEMDNENLGNLRDTVIVEVDGLMREKLTVLSSPNVRKMEMKMSKKKVEFSVYTRNKRLKSRMVVIFIIT</sequence>
<evidence type="ECO:0000313" key="1">
    <source>
        <dbReference type="EMBL" id="KAG8376628.1"/>
    </source>
</evidence>
<keyword evidence="2" id="KW-1185">Reference proteome</keyword>